<dbReference type="InterPro" id="IPR043519">
    <property type="entry name" value="NT_sf"/>
</dbReference>
<reference evidence="1 2" key="1">
    <citation type="submission" date="2024-05" db="EMBL/GenBank/DDBJ databases">
        <authorList>
            <person name="De Oliveira J.P."/>
            <person name="Noriler S.A."/>
            <person name="De Oliveira A.G."/>
            <person name="Sipoli D.S."/>
        </authorList>
    </citation>
    <scope>NUCLEOTIDE SEQUENCE [LARGE SCALE GENOMIC DNA]</scope>
    <source>
        <strain evidence="1 2">LABIM186</strain>
    </source>
</reference>
<organism evidence="1 2">
    <name type="scientific">Chromobacterium piscinae</name>
    <dbReference type="NCBI Taxonomy" id="686831"/>
    <lineage>
        <taxon>Bacteria</taxon>
        <taxon>Pseudomonadati</taxon>
        <taxon>Pseudomonadota</taxon>
        <taxon>Betaproteobacteria</taxon>
        <taxon>Neisseriales</taxon>
        <taxon>Chromobacteriaceae</taxon>
        <taxon>Chromobacterium</taxon>
    </lineage>
</organism>
<dbReference type="InterPro" id="IPR007344">
    <property type="entry name" value="GrpB/CoaE"/>
</dbReference>
<comment type="caution">
    <text evidence="1">The sequence shown here is derived from an EMBL/GenBank/DDBJ whole genome shotgun (WGS) entry which is preliminary data.</text>
</comment>
<keyword evidence="2" id="KW-1185">Reference proteome</keyword>
<evidence type="ECO:0000313" key="2">
    <source>
        <dbReference type="Proteomes" id="UP001438292"/>
    </source>
</evidence>
<gene>
    <name evidence="1" type="ORF">ABH309_07945</name>
</gene>
<dbReference type="PANTHER" id="PTHR34822:SF1">
    <property type="entry name" value="GRPB FAMILY PROTEIN"/>
    <property type="match status" value="1"/>
</dbReference>
<sequence length="187" mass="20554">MTETVTIIPHQASWTNEFEAVAARLGAALGSLALRIDHIGSTSVPGLAAKDVIDVQITVAELDENVLRSLGDAGFALKPFNRDHLPPGFDDVGEPWHKFFFREQEGERRAHIHVRRVGAANQRYALLFRDYLRAHPAMSAAYGELKQRLAAGLADPDSYPDVKDPAVDLIYLAAEQWAAQTGWQPAA</sequence>
<dbReference type="RefSeq" id="WP_346194592.1">
    <property type="nucleotide sequence ID" value="NZ_JBDJHV010000014.1"/>
</dbReference>
<protein>
    <submittedName>
        <fullName evidence="1">GrpB family protein</fullName>
    </submittedName>
</protein>
<proteinExistence type="predicted"/>
<dbReference type="EMBL" id="JBDQQU010000007">
    <property type="protein sequence ID" value="MEO3954384.1"/>
    <property type="molecule type" value="Genomic_DNA"/>
</dbReference>
<name>A0ABV0H425_9NEIS</name>
<dbReference type="SUPFAM" id="SSF81301">
    <property type="entry name" value="Nucleotidyltransferase"/>
    <property type="match status" value="1"/>
</dbReference>
<evidence type="ECO:0000313" key="1">
    <source>
        <dbReference type="EMBL" id="MEO3954384.1"/>
    </source>
</evidence>
<accession>A0ABV0H425</accession>
<dbReference type="PANTHER" id="PTHR34822">
    <property type="entry name" value="GRPB DOMAIN PROTEIN (AFU_ORTHOLOGUE AFUA_1G01530)"/>
    <property type="match status" value="1"/>
</dbReference>
<dbReference type="Proteomes" id="UP001438292">
    <property type="component" value="Unassembled WGS sequence"/>
</dbReference>
<dbReference type="Pfam" id="PF04229">
    <property type="entry name" value="GrpB"/>
    <property type="match status" value="1"/>
</dbReference>
<dbReference type="Gene3D" id="3.30.460.10">
    <property type="entry name" value="Beta Polymerase, domain 2"/>
    <property type="match status" value="1"/>
</dbReference>